<dbReference type="RefSeq" id="WP_108690521.1">
    <property type="nucleotide sequence ID" value="NZ_QCYH01000001.1"/>
</dbReference>
<name>A0A2T7GBI2_9RHOB</name>
<dbReference type="CDD" id="cd10936">
    <property type="entry name" value="CE4_DAC2"/>
    <property type="match status" value="1"/>
</dbReference>
<dbReference type="EMBL" id="QCYH01000001">
    <property type="protein sequence ID" value="PVA11777.1"/>
    <property type="molecule type" value="Genomic_DNA"/>
</dbReference>
<dbReference type="Pfam" id="PF04748">
    <property type="entry name" value="Polysacc_deac_2"/>
    <property type="match status" value="1"/>
</dbReference>
<keyword evidence="4" id="KW-1185">Reference proteome</keyword>
<dbReference type="InterPro" id="IPR011330">
    <property type="entry name" value="Glyco_hydro/deAcase_b/a-brl"/>
</dbReference>
<dbReference type="AlphaFoldDB" id="A0A2T7GBI2"/>
<evidence type="ECO:0000256" key="2">
    <source>
        <dbReference type="SAM" id="SignalP"/>
    </source>
</evidence>
<gene>
    <name evidence="3" type="ORF">DC366_02170</name>
</gene>
<feature type="compositionally biased region" description="Acidic residues" evidence="1">
    <location>
        <begin position="182"/>
        <end position="193"/>
    </location>
</feature>
<evidence type="ECO:0000256" key="1">
    <source>
        <dbReference type="SAM" id="MobiDB-lite"/>
    </source>
</evidence>
<dbReference type="OrthoDB" id="7658418at2"/>
<keyword evidence="2" id="KW-0732">Signal</keyword>
<reference evidence="3 4" key="1">
    <citation type="submission" date="2018-04" db="EMBL/GenBank/DDBJ databases">
        <title>Pelagivirga bohaiensis gen. nov., sp. nov., a bacterium isolated from the Bohai Sea.</title>
        <authorList>
            <person name="Ji X."/>
        </authorList>
    </citation>
    <scope>NUCLEOTIDE SEQUENCE [LARGE SCALE GENOMIC DNA]</scope>
    <source>
        <strain evidence="3 4">BH-SD19</strain>
    </source>
</reference>
<feature type="region of interest" description="Disordered" evidence="1">
    <location>
        <begin position="61"/>
        <end position="286"/>
    </location>
</feature>
<accession>A0A2T7GBI2</accession>
<feature type="chain" id="PRO_5015525930" description="Divergent polysaccharide deacetylase family protein" evidence="2">
    <location>
        <begin position="22"/>
        <end position="506"/>
    </location>
</feature>
<sequence>MAVRFLSGLVTGTVVSGLALGAVSVAAPPQAARGPDTAALEVPGASGFNQARDDTAARLPGLQSAPNVAGDTPLVGAPAPDDLSQVAEGATQPGARPEFGEAQADLGAPQPGAEDSGMPAPPAGQSGDDVDLASQSAGAPADLSISADPAQPGQPEVEQGAAYSAAPSTPDETDMPTPGEDAVIDESAAEENAAEQSAVEDSPDEIPTEQRAAESGAAEEGVSDDSAGNAAPDAAAEEESAPSSTIGNIADGVETGRLPSVGSAPATDDASGADDIADAPPPPAITAFAAPFDNPEGKPLMSIVLIDDGSSPIGLEALDAFPYPLSFAVNAAMPGAPEAMRRYRDAGFEVLAITDLPAGATARDTETTMQTVAAAVPEAVAVLEGTGEGLQISREASEQLAPILLESGQGLVLYSKGLETAPKLISRQGVPVGTIFRDFDANDQSATVIRRFLDQAAFKAGRDEGGVIMLGRLRPDTISALLLWGLQDRASRVALAPVSAVLTQGE</sequence>
<evidence type="ECO:0008006" key="5">
    <source>
        <dbReference type="Google" id="ProtNLM"/>
    </source>
</evidence>
<dbReference type="GO" id="GO:0005975">
    <property type="term" value="P:carbohydrate metabolic process"/>
    <property type="evidence" value="ECO:0007669"/>
    <property type="project" value="InterPro"/>
</dbReference>
<dbReference type="Proteomes" id="UP000244446">
    <property type="component" value="Unassembled WGS sequence"/>
</dbReference>
<evidence type="ECO:0000313" key="3">
    <source>
        <dbReference type="EMBL" id="PVA11777.1"/>
    </source>
</evidence>
<protein>
    <recommendedName>
        <fullName evidence="5">Divergent polysaccharide deacetylase family protein</fullName>
    </recommendedName>
</protein>
<dbReference type="Gene3D" id="3.20.20.370">
    <property type="entry name" value="Glycoside hydrolase/deacetylase"/>
    <property type="match status" value="1"/>
</dbReference>
<dbReference type="SUPFAM" id="SSF88713">
    <property type="entry name" value="Glycoside hydrolase/deacetylase"/>
    <property type="match status" value="1"/>
</dbReference>
<comment type="caution">
    <text evidence="3">The sequence shown here is derived from an EMBL/GenBank/DDBJ whole genome shotgun (WGS) entry which is preliminary data.</text>
</comment>
<organism evidence="3 4">
    <name type="scientific">Pelagivirga sediminicola</name>
    <dbReference type="NCBI Taxonomy" id="2170575"/>
    <lineage>
        <taxon>Bacteria</taxon>
        <taxon>Pseudomonadati</taxon>
        <taxon>Pseudomonadota</taxon>
        <taxon>Alphaproteobacteria</taxon>
        <taxon>Rhodobacterales</taxon>
        <taxon>Paracoccaceae</taxon>
        <taxon>Pelagivirga</taxon>
    </lineage>
</organism>
<proteinExistence type="predicted"/>
<evidence type="ECO:0000313" key="4">
    <source>
        <dbReference type="Proteomes" id="UP000244446"/>
    </source>
</evidence>
<feature type="compositionally biased region" description="Low complexity" evidence="1">
    <location>
        <begin position="209"/>
        <end position="234"/>
    </location>
</feature>
<dbReference type="InterPro" id="IPR006837">
    <property type="entry name" value="Divergent_DAC"/>
</dbReference>
<feature type="signal peptide" evidence="2">
    <location>
        <begin position="1"/>
        <end position="21"/>
    </location>
</feature>